<accession>A0A6J5V273</accession>
<evidence type="ECO:0000256" key="1">
    <source>
        <dbReference type="SAM" id="MobiDB-lite"/>
    </source>
</evidence>
<evidence type="ECO:0000313" key="2">
    <source>
        <dbReference type="EMBL" id="CAB4282362.1"/>
    </source>
</evidence>
<evidence type="ECO:0000313" key="3">
    <source>
        <dbReference type="Proteomes" id="UP000507222"/>
    </source>
</evidence>
<proteinExistence type="predicted"/>
<protein>
    <submittedName>
        <fullName evidence="2">Uncharacterized protein</fullName>
    </submittedName>
</protein>
<dbReference type="EMBL" id="CAEKDK010000006">
    <property type="protein sequence ID" value="CAB4282362.1"/>
    <property type="molecule type" value="Genomic_DNA"/>
</dbReference>
<feature type="region of interest" description="Disordered" evidence="1">
    <location>
        <begin position="1"/>
        <end position="36"/>
    </location>
</feature>
<organism evidence="2 3">
    <name type="scientific">Prunus armeniaca</name>
    <name type="common">Apricot</name>
    <name type="synonym">Armeniaca vulgaris</name>
    <dbReference type="NCBI Taxonomy" id="36596"/>
    <lineage>
        <taxon>Eukaryota</taxon>
        <taxon>Viridiplantae</taxon>
        <taxon>Streptophyta</taxon>
        <taxon>Embryophyta</taxon>
        <taxon>Tracheophyta</taxon>
        <taxon>Spermatophyta</taxon>
        <taxon>Magnoliopsida</taxon>
        <taxon>eudicotyledons</taxon>
        <taxon>Gunneridae</taxon>
        <taxon>Pentapetalae</taxon>
        <taxon>rosids</taxon>
        <taxon>fabids</taxon>
        <taxon>Rosales</taxon>
        <taxon>Rosaceae</taxon>
        <taxon>Amygdaloideae</taxon>
        <taxon>Amygdaleae</taxon>
        <taxon>Prunus</taxon>
    </lineage>
</organism>
<dbReference type="Proteomes" id="UP000507222">
    <property type="component" value="Unassembled WGS sequence"/>
</dbReference>
<sequence length="57" mass="6231">MTQSSPSTTEDEESQSVWQSSGGQGARVSAAAEHRRWVWGRGGWDGGWGRWDGGAFF</sequence>
<gene>
    <name evidence="2" type="ORF">CURHAP_LOCUS35791</name>
</gene>
<dbReference type="AlphaFoldDB" id="A0A6J5V273"/>
<name>A0A6J5V273_PRUAR</name>
<reference evidence="2 3" key="1">
    <citation type="submission" date="2020-05" db="EMBL/GenBank/DDBJ databases">
        <authorList>
            <person name="Campoy J."/>
            <person name="Schneeberger K."/>
            <person name="Spophaly S."/>
        </authorList>
    </citation>
    <scope>NUCLEOTIDE SEQUENCE [LARGE SCALE GENOMIC DNA]</scope>
    <source>
        <strain evidence="2">PruArmRojPasFocal</strain>
    </source>
</reference>